<evidence type="ECO:0000313" key="2">
    <source>
        <dbReference type="Proteomes" id="UP001059380"/>
    </source>
</evidence>
<gene>
    <name evidence="1" type="ORF">MOP44_19370</name>
</gene>
<organism evidence="1 2">
    <name type="scientific">Occallatibacter riparius</name>
    <dbReference type="NCBI Taxonomy" id="1002689"/>
    <lineage>
        <taxon>Bacteria</taxon>
        <taxon>Pseudomonadati</taxon>
        <taxon>Acidobacteriota</taxon>
        <taxon>Terriglobia</taxon>
        <taxon>Terriglobales</taxon>
        <taxon>Acidobacteriaceae</taxon>
        <taxon>Occallatibacter</taxon>
    </lineage>
</organism>
<sequence length="391" mass="43464">MRRVGLLLCVLLIGIPAVALEKVSVQGLEERLSGWHKDSDKKIATRLSNFTLTERLSTARLERMSAALPGDKSRMALLALADASAFLIPPAAEIPTDPAPEMKVQGEILTRAVEFVGRETERLPNFIATRKTTRFQDTKNVPNANIPEYFTPGVFHLLDRNSAQVQYIGWMEAEEDQRWGGSHGPAGWVTEDPESAATFRPSRMGLTMQGIFGPLLAHAMRDIVESKVGWSRWERSAAGKVAVLRFAIDKNDSTYYLKWCCYMRPGGGMNEFEAVPPYHGEIAVEPETGKVVRLTIMAELEKDAPITRAGIVVEYGPIEIGGKSYFLPLKGISTMLVPATHAANWTQTNYEVFKVVDKFPVTAVNDIRFEKYQVFRGELRIVPESGEPPAQ</sequence>
<name>A0A9J7BJ62_9BACT</name>
<reference evidence="1" key="1">
    <citation type="submission" date="2021-04" db="EMBL/GenBank/DDBJ databases">
        <title>Phylogenetic analysis of Acidobacteriaceae.</title>
        <authorList>
            <person name="Qiu L."/>
            <person name="Zhang Q."/>
        </authorList>
    </citation>
    <scope>NUCLEOTIDE SEQUENCE</scope>
    <source>
        <strain evidence="1">DSM 25168</strain>
    </source>
</reference>
<protein>
    <submittedName>
        <fullName evidence="1">Uncharacterized protein</fullName>
    </submittedName>
</protein>
<dbReference type="RefSeq" id="WP_260791907.1">
    <property type="nucleotide sequence ID" value="NZ_CP093313.1"/>
</dbReference>
<dbReference type="AlphaFoldDB" id="A0A9J7BJ62"/>
<evidence type="ECO:0000313" key="1">
    <source>
        <dbReference type="EMBL" id="UWZ82719.1"/>
    </source>
</evidence>
<dbReference type="Proteomes" id="UP001059380">
    <property type="component" value="Chromosome"/>
</dbReference>
<dbReference type="EMBL" id="CP093313">
    <property type="protein sequence ID" value="UWZ82719.1"/>
    <property type="molecule type" value="Genomic_DNA"/>
</dbReference>
<keyword evidence="2" id="KW-1185">Reference proteome</keyword>
<accession>A0A9J7BJ62</accession>
<dbReference type="KEGG" id="orp:MOP44_19370"/>
<proteinExistence type="predicted"/>